<proteinExistence type="predicted"/>
<keyword evidence="1" id="KW-0812">Transmembrane</keyword>
<organism evidence="2 3">
    <name type="scientific">Herbiconiux aconitum</name>
    <dbReference type="NCBI Taxonomy" id="2970913"/>
    <lineage>
        <taxon>Bacteria</taxon>
        <taxon>Bacillati</taxon>
        <taxon>Actinomycetota</taxon>
        <taxon>Actinomycetes</taxon>
        <taxon>Micrococcales</taxon>
        <taxon>Microbacteriaceae</taxon>
        <taxon>Herbiconiux</taxon>
    </lineage>
</organism>
<protein>
    <submittedName>
        <fullName evidence="2">Uncharacterized protein</fullName>
    </submittedName>
</protein>
<reference evidence="2" key="1">
    <citation type="submission" date="2022-08" db="EMBL/GenBank/DDBJ databases">
        <authorList>
            <person name="Deng Y."/>
            <person name="Han X.-F."/>
            <person name="Zhang Y.-Q."/>
        </authorList>
    </citation>
    <scope>NUCLEOTIDE SEQUENCE</scope>
    <source>
        <strain evidence="2">CPCC 205763</strain>
    </source>
</reference>
<dbReference type="RefSeq" id="WP_259506834.1">
    <property type="nucleotide sequence ID" value="NZ_JANLCM010000001.1"/>
</dbReference>
<keyword evidence="1" id="KW-0472">Membrane</keyword>
<keyword evidence="1" id="KW-1133">Transmembrane helix</keyword>
<accession>A0ABT2GS36</accession>
<feature type="transmembrane region" description="Helical" evidence="1">
    <location>
        <begin position="25"/>
        <end position="51"/>
    </location>
</feature>
<comment type="caution">
    <text evidence="2">The sequence shown here is derived from an EMBL/GenBank/DDBJ whole genome shotgun (WGS) entry which is preliminary data.</text>
</comment>
<evidence type="ECO:0000313" key="3">
    <source>
        <dbReference type="Proteomes" id="UP001165584"/>
    </source>
</evidence>
<keyword evidence="3" id="KW-1185">Reference proteome</keyword>
<dbReference type="Proteomes" id="UP001165584">
    <property type="component" value="Unassembled WGS sequence"/>
</dbReference>
<evidence type="ECO:0000313" key="2">
    <source>
        <dbReference type="EMBL" id="MCS5718110.1"/>
    </source>
</evidence>
<name>A0ABT2GS36_9MICO</name>
<gene>
    <name evidence="2" type="ORF">N1027_08165</name>
</gene>
<sequence>MPSTKRSRRERRIQRRYYPTARPRLRLAGIVALVCALVALAAVLVWAALFYK</sequence>
<evidence type="ECO:0000256" key="1">
    <source>
        <dbReference type="SAM" id="Phobius"/>
    </source>
</evidence>
<dbReference type="EMBL" id="JANLCM010000001">
    <property type="protein sequence ID" value="MCS5718110.1"/>
    <property type="molecule type" value="Genomic_DNA"/>
</dbReference>